<dbReference type="PANTHER" id="PTHR19848:SF8">
    <property type="entry name" value="F-BOX AND WD REPEAT DOMAIN CONTAINING 7"/>
    <property type="match status" value="1"/>
</dbReference>
<feature type="compositionally biased region" description="Low complexity" evidence="4">
    <location>
        <begin position="642"/>
        <end position="653"/>
    </location>
</feature>
<sequence length="803" mass="87560">MPHARLRLVTHSVHHNTSSHSLPSSEYSSSLNQAHPSSDDSSSRSLPSPDDNSSQLSPWADDISSESLSRPEIITSSPSLIRPEDNPSQLLLSPDNDSFQSLPSPDDTSSESLSSPDSGSFQSLPSLDDDPPQYPPSPDNDSFQSLPEDPSSQSLPWPDSILTQYLLWPHNAPSQPLPSPDNSSFQSLSSTNNVSSQYLSSPDAASYLSYLSTSDTSSQYLPLPGNTSSQNLTLPNSPRLRLHADRTPPDTARSGQNSTAPLRLETRHLFLTNSTARVRNNMALPSARRSIHSDSEHSGASTAYTEKMASSRTFNFPSPLNSLEFSPSGEYLCVASMSEARIWKLHANPFDCVSIRGFVADEGPLYSTFSQDGLRMWVASMTGTVTCLSTLPVERETLVKQTGYTISGIKASPDGIYLAVGVKSAVILLDAVTGTKAATLYAAEISDDICSLMFAADGDRLTGVSRRGVMVIWDVKTRQVVAGPFTQPTSTLHIAYSQNGKFVASAGHDTVVTVWRINKGEEAEITLAAAREACRYTLPIKSPTSPIRSANVSIDSFLERSAVPCKRRHMSQQHTIENDLHPARKRERGPSRDTRRFKAPKKIANRTFHAVTFNGKRLSAPVQSPREVSVDGVELSGALRLTPPKVTSPTVPTEGEPSDAATRDGLLGAPGIAKLPRAVINNPLSNLQIESETSDAPHEYPPPQPSVHQRCRTRVFLNTRIRIQDTIILATSKWVRKRVTRRMPGMNAANTRGTNLAIPQHSSSMDCGQVDGPVDIPVDSPTVDYEWVPERSRWGRILERVCL</sequence>
<keyword evidence="6" id="KW-1185">Reference proteome</keyword>
<name>A0A5M3MXH4_CONPW</name>
<evidence type="ECO:0000313" key="5">
    <source>
        <dbReference type="EMBL" id="EIW83474.1"/>
    </source>
</evidence>
<evidence type="ECO:0000313" key="6">
    <source>
        <dbReference type="Proteomes" id="UP000053558"/>
    </source>
</evidence>
<feature type="region of interest" description="Disordered" evidence="4">
    <location>
        <begin position="1"/>
        <end position="157"/>
    </location>
</feature>
<feature type="region of interest" description="Disordered" evidence="4">
    <location>
        <begin position="173"/>
        <end position="199"/>
    </location>
</feature>
<feature type="compositionally biased region" description="Polar residues" evidence="4">
    <location>
        <begin position="180"/>
        <end position="199"/>
    </location>
</feature>
<gene>
    <name evidence="5" type="ORF">CONPUDRAFT_164414</name>
</gene>
<reference evidence="6" key="1">
    <citation type="journal article" date="2012" name="Science">
        <title>The Paleozoic origin of enzymatic lignin decomposition reconstructed from 31 fungal genomes.</title>
        <authorList>
            <person name="Floudas D."/>
            <person name="Binder M."/>
            <person name="Riley R."/>
            <person name="Barry K."/>
            <person name="Blanchette R.A."/>
            <person name="Henrissat B."/>
            <person name="Martinez A.T."/>
            <person name="Otillar R."/>
            <person name="Spatafora J.W."/>
            <person name="Yadav J.S."/>
            <person name="Aerts A."/>
            <person name="Benoit I."/>
            <person name="Boyd A."/>
            <person name="Carlson A."/>
            <person name="Copeland A."/>
            <person name="Coutinho P.M."/>
            <person name="de Vries R.P."/>
            <person name="Ferreira P."/>
            <person name="Findley K."/>
            <person name="Foster B."/>
            <person name="Gaskell J."/>
            <person name="Glotzer D."/>
            <person name="Gorecki P."/>
            <person name="Heitman J."/>
            <person name="Hesse C."/>
            <person name="Hori C."/>
            <person name="Igarashi K."/>
            <person name="Jurgens J.A."/>
            <person name="Kallen N."/>
            <person name="Kersten P."/>
            <person name="Kohler A."/>
            <person name="Kuees U."/>
            <person name="Kumar T.K.A."/>
            <person name="Kuo A."/>
            <person name="LaButti K."/>
            <person name="Larrondo L.F."/>
            <person name="Lindquist E."/>
            <person name="Ling A."/>
            <person name="Lombard V."/>
            <person name="Lucas S."/>
            <person name="Lundell T."/>
            <person name="Martin R."/>
            <person name="McLaughlin D.J."/>
            <person name="Morgenstern I."/>
            <person name="Morin E."/>
            <person name="Murat C."/>
            <person name="Nagy L.G."/>
            <person name="Nolan M."/>
            <person name="Ohm R.A."/>
            <person name="Patyshakuliyeva A."/>
            <person name="Rokas A."/>
            <person name="Ruiz-Duenas F.J."/>
            <person name="Sabat G."/>
            <person name="Salamov A."/>
            <person name="Samejima M."/>
            <person name="Schmutz J."/>
            <person name="Slot J.C."/>
            <person name="St John F."/>
            <person name="Stenlid J."/>
            <person name="Sun H."/>
            <person name="Sun S."/>
            <person name="Syed K."/>
            <person name="Tsang A."/>
            <person name="Wiebenga A."/>
            <person name="Young D."/>
            <person name="Pisabarro A."/>
            <person name="Eastwood D.C."/>
            <person name="Martin F."/>
            <person name="Cullen D."/>
            <person name="Grigoriev I.V."/>
            <person name="Hibbett D.S."/>
        </authorList>
    </citation>
    <scope>NUCLEOTIDE SEQUENCE [LARGE SCALE GENOMIC DNA]</scope>
    <source>
        <strain evidence="6">RWD-64-598 SS2</strain>
    </source>
</reference>
<dbReference type="OrthoDB" id="1932312at2759"/>
<keyword evidence="1 3" id="KW-0853">WD repeat</keyword>
<dbReference type="EMBL" id="JH711576">
    <property type="protein sequence ID" value="EIW83474.1"/>
    <property type="molecule type" value="Genomic_DNA"/>
</dbReference>
<dbReference type="Pfam" id="PF00400">
    <property type="entry name" value="WD40"/>
    <property type="match status" value="1"/>
</dbReference>
<feature type="region of interest" description="Disordered" evidence="4">
    <location>
        <begin position="642"/>
        <end position="668"/>
    </location>
</feature>
<evidence type="ECO:0000256" key="4">
    <source>
        <dbReference type="SAM" id="MobiDB-lite"/>
    </source>
</evidence>
<evidence type="ECO:0000256" key="1">
    <source>
        <dbReference type="ARBA" id="ARBA00022574"/>
    </source>
</evidence>
<dbReference type="PROSITE" id="PS50082">
    <property type="entry name" value="WD_REPEATS_2"/>
    <property type="match status" value="1"/>
</dbReference>
<feature type="compositionally biased region" description="Basic and acidic residues" evidence="4">
    <location>
        <begin position="576"/>
        <end position="595"/>
    </location>
</feature>
<dbReference type="InterPro" id="IPR015943">
    <property type="entry name" value="WD40/YVTN_repeat-like_dom_sf"/>
</dbReference>
<dbReference type="RefSeq" id="XP_007767222.1">
    <property type="nucleotide sequence ID" value="XM_007769032.1"/>
</dbReference>
<comment type="caution">
    <text evidence="5">The sequence shown here is derived from an EMBL/GenBank/DDBJ whole genome shotgun (WGS) entry which is preliminary data.</text>
</comment>
<evidence type="ECO:0000256" key="3">
    <source>
        <dbReference type="PROSITE-ProRule" id="PRU00221"/>
    </source>
</evidence>
<dbReference type="KEGG" id="cput:CONPUDRAFT_164414"/>
<feature type="compositionally biased region" description="Low complexity" evidence="4">
    <location>
        <begin position="15"/>
        <end position="30"/>
    </location>
</feature>
<dbReference type="SUPFAM" id="SSF101908">
    <property type="entry name" value="Putative isomerase YbhE"/>
    <property type="match status" value="1"/>
</dbReference>
<feature type="compositionally biased region" description="Low complexity" evidence="4">
    <location>
        <begin position="101"/>
        <end position="126"/>
    </location>
</feature>
<dbReference type="InterPro" id="IPR001680">
    <property type="entry name" value="WD40_rpt"/>
</dbReference>
<keyword evidence="2" id="KW-0677">Repeat</keyword>
<dbReference type="Gene3D" id="2.130.10.10">
    <property type="entry name" value="YVTN repeat-like/Quinoprotein amine dehydrogenase"/>
    <property type="match status" value="1"/>
</dbReference>
<dbReference type="GeneID" id="19205121"/>
<organism evidence="5 6">
    <name type="scientific">Coniophora puteana (strain RWD-64-598)</name>
    <name type="common">Brown rot fungus</name>
    <dbReference type="NCBI Taxonomy" id="741705"/>
    <lineage>
        <taxon>Eukaryota</taxon>
        <taxon>Fungi</taxon>
        <taxon>Dikarya</taxon>
        <taxon>Basidiomycota</taxon>
        <taxon>Agaricomycotina</taxon>
        <taxon>Agaricomycetes</taxon>
        <taxon>Agaricomycetidae</taxon>
        <taxon>Boletales</taxon>
        <taxon>Coniophorineae</taxon>
        <taxon>Coniophoraceae</taxon>
        <taxon>Coniophora</taxon>
    </lineage>
</organism>
<accession>A0A5M3MXH4</accession>
<feature type="region of interest" description="Disordered" evidence="4">
    <location>
        <begin position="221"/>
        <end position="262"/>
    </location>
</feature>
<proteinExistence type="predicted"/>
<dbReference type="Proteomes" id="UP000053558">
    <property type="component" value="Unassembled WGS sequence"/>
</dbReference>
<feature type="region of interest" description="Disordered" evidence="4">
    <location>
        <begin position="567"/>
        <end position="595"/>
    </location>
</feature>
<feature type="compositionally biased region" description="Polar residues" evidence="4">
    <location>
        <begin position="225"/>
        <end position="236"/>
    </location>
</feature>
<feature type="repeat" description="WD" evidence="3">
    <location>
        <begin position="494"/>
        <end position="525"/>
    </location>
</feature>
<feature type="compositionally biased region" description="Polar residues" evidence="4">
    <location>
        <begin position="86"/>
        <end position="100"/>
    </location>
</feature>
<evidence type="ECO:0000256" key="2">
    <source>
        <dbReference type="ARBA" id="ARBA00022737"/>
    </source>
</evidence>
<dbReference type="AlphaFoldDB" id="A0A5M3MXH4"/>
<dbReference type="SMART" id="SM00320">
    <property type="entry name" value="WD40"/>
    <property type="match status" value="4"/>
</dbReference>
<feature type="compositionally biased region" description="Low complexity" evidence="4">
    <location>
        <begin position="43"/>
        <end position="54"/>
    </location>
</feature>
<protein>
    <submittedName>
        <fullName evidence="5">Uncharacterized protein</fullName>
    </submittedName>
</protein>
<feature type="compositionally biased region" description="Basic residues" evidence="4">
    <location>
        <begin position="1"/>
        <end position="14"/>
    </location>
</feature>
<dbReference type="PANTHER" id="PTHR19848">
    <property type="entry name" value="WD40 REPEAT PROTEIN"/>
    <property type="match status" value="1"/>
</dbReference>